<dbReference type="Proteomes" id="UP000236551">
    <property type="component" value="Chromosome"/>
</dbReference>
<feature type="domain" description="PPM-type phosphatase" evidence="1">
    <location>
        <begin position="5"/>
        <end position="136"/>
    </location>
</feature>
<accession>A0A2H4TYB9</accession>
<proteinExistence type="predicted"/>
<organism evidence="2 3">
    <name type="scientific">Escherichia coli</name>
    <dbReference type="NCBI Taxonomy" id="562"/>
    <lineage>
        <taxon>Bacteria</taxon>
        <taxon>Pseudomonadati</taxon>
        <taxon>Pseudomonadota</taxon>
        <taxon>Gammaproteobacteria</taxon>
        <taxon>Enterobacterales</taxon>
        <taxon>Enterobacteriaceae</taxon>
        <taxon>Escherichia</taxon>
    </lineage>
</organism>
<name>A0A2H4TYB9_ECOLX</name>
<reference evidence="2 3" key="1">
    <citation type="submission" date="2017-11" db="EMBL/GenBank/DDBJ databases">
        <title>Escherichia coli CV839-15 Genome sequencing and assembly.</title>
        <authorList>
            <person name="Li Z."/>
            <person name="Song N."/>
            <person name="Li W."/>
            <person name="Philip H.R."/>
            <person name="Bu Z."/>
            <person name="Siguo L."/>
        </authorList>
    </citation>
    <scope>NUCLEOTIDE SEQUENCE [LARGE SCALE GENOMIC DNA]</scope>
    <source>
        <strain evidence="2 3">CV839-15</strain>
    </source>
</reference>
<evidence type="ECO:0000313" key="3">
    <source>
        <dbReference type="Proteomes" id="UP000236551"/>
    </source>
</evidence>
<sequence length="170" mass="18482">MQVAWLNDQQPLLVMFLADGAGSVSQGGEGAMLAVNEAMAYMSQKVQGGELGLNDVLATDIVLTIRQRLFAEAEAKELAVRDFACTFLGLISSPDGTLIMQIGDGGMVVDLGHGLQLPLTPMVGEYANMTHFNYRRRCRFQTGNFHQHWACAQSCSIYGWYPATGVKYAG</sequence>
<dbReference type="Pfam" id="PF13672">
    <property type="entry name" value="PP2C_2"/>
    <property type="match status" value="1"/>
</dbReference>
<evidence type="ECO:0000313" key="2">
    <source>
        <dbReference type="EMBL" id="ATZ34489.1"/>
    </source>
</evidence>
<dbReference type="InterPro" id="IPR001932">
    <property type="entry name" value="PPM-type_phosphatase-like_dom"/>
</dbReference>
<dbReference type="AlphaFoldDB" id="A0A2H4TYB9"/>
<protein>
    <recommendedName>
        <fullName evidence="1">PPM-type phosphatase domain-containing protein</fullName>
    </recommendedName>
</protein>
<evidence type="ECO:0000259" key="1">
    <source>
        <dbReference type="Pfam" id="PF13672"/>
    </source>
</evidence>
<dbReference type="EMBL" id="CP024978">
    <property type="protein sequence ID" value="ATZ34489.1"/>
    <property type="molecule type" value="Genomic_DNA"/>
</dbReference>
<gene>
    <name evidence="2" type="ORF">CV83915_04213</name>
</gene>